<reference evidence="1" key="1">
    <citation type="submission" date="2018-10" db="EMBL/GenBank/DDBJ databases">
        <title>Hidden diversity of soil giant viruses.</title>
        <authorList>
            <person name="Schulz F."/>
            <person name="Alteio L."/>
            <person name="Goudeau D."/>
            <person name="Ryan E.M."/>
            <person name="Malmstrom R.R."/>
            <person name="Blanchard J."/>
            <person name="Woyke T."/>
        </authorList>
    </citation>
    <scope>NUCLEOTIDE SEQUENCE</scope>
    <source>
        <strain evidence="1">HAV1</strain>
    </source>
</reference>
<sequence length="169" mass="18376">MPNNNDVPHCEIMTKSCSPSPPTTIIGPELVQIFGTSVTQTVDSLAIALLCSTEQISIPDITRDFAVTSIDGCLAIEIYTTDLYYFEYAITTNSGGSPFGGLVNRVGGPPLENSISLPEDFIEPNILRKRFSFGLTAGEVLQLYIFNPNLQTIDYTVTSSFLSITNINI</sequence>
<evidence type="ECO:0000313" key="1">
    <source>
        <dbReference type="EMBL" id="AYV81304.1"/>
    </source>
</evidence>
<organism evidence="1">
    <name type="scientific">Harvfovirus sp</name>
    <dbReference type="NCBI Taxonomy" id="2487768"/>
    <lineage>
        <taxon>Viruses</taxon>
        <taxon>Varidnaviria</taxon>
        <taxon>Bamfordvirae</taxon>
        <taxon>Nucleocytoviricota</taxon>
        <taxon>Megaviricetes</taxon>
        <taxon>Imitervirales</taxon>
        <taxon>Mimiviridae</taxon>
        <taxon>Klosneuvirinae</taxon>
    </lineage>
</organism>
<protein>
    <submittedName>
        <fullName evidence="1">Uncharacterized protein</fullName>
    </submittedName>
</protein>
<name>A0A3G5A499_9VIRU</name>
<gene>
    <name evidence="1" type="ORF">Harvfovirus26_12</name>
</gene>
<accession>A0A3G5A499</accession>
<proteinExistence type="predicted"/>
<dbReference type="EMBL" id="MK072268">
    <property type="protein sequence ID" value="AYV81304.1"/>
    <property type="molecule type" value="Genomic_DNA"/>
</dbReference>